<reference evidence="3" key="1">
    <citation type="submission" date="2020-04" db="EMBL/GenBank/DDBJ databases">
        <authorList>
            <person name="Zhang T."/>
        </authorList>
    </citation>
    <scope>NUCLEOTIDE SEQUENCE</scope>
    <source>
        <strain evidence="3">HKST-UBA02</strain>
    </source>
</reference>
<proteinExistence type="predicted"/>
<reference evidence="3" key="2">
    <citation type="journal article" date="2021" name="Microbiome">
        <title>Successional dynamics and alternative stable states in a saline activated sludge microbial community over 9 years.</title>
        <authorList>
            <person name="Wang Y."/>
            <person name="Ye J."/>
            <person name="Ju F."/>
            <person name="Liu L."/>
            <person name="Boyd J.A."/>
            <person name="Deng Y."/>
            <person name="Parks D.H."/>
            <person name="Jiang X."/>
            <person name="Yin X."/>
            <person name="Woodcroft B.J."/>
            <person name="Tyson G.W."/>
            <person name="Hugenholtz P."/>
            <person name="Polz M.F."/>
            <person name="Zhang T."/>
        </authorList>
    </citation>
    <scope>NUCLEOTIDE SEQUENCE</scope>
    <source>
        <strain evidence="3">HKST-UBA02</strain>
    </source>
</reference>
<evidence type="ECO:0000256" key="1">
    <source>
        <dbReference type="SAM" id="Phobius"/>
    </source>
</evidence>
<keyword evidence="1" id="KW-1133">Transmembrane helix</keyword>
<name>A0A956N9G7_UNCEI</name>
<organism evidence="3 4">
    <name type="scientific">Eiseniibacteriota bacterium</name>
    <dbReference type="NCBI Taxonomy" id="2212470"/>
    <lineage>
        <taxon>Bacteria</taxon>
        <taxon>Candidatus Eiseniibacteriota</taxon>
    </lineage>
</organism>
<evidence type="ECO:0000313" key="3">
    <source>
        <dbReference type="EMBL" id="MCA9754856.1"/>
    </source>
</evidence>
<evidence type="ECO:0000259" key="2">
    <source>
        <dbReference type="Pfam" id="PF11127"/>
    </source>
</evidence>
<evidence type="ECO:0000313" key="4">
    <source>
        <dbReference type="Proteomes" id="UP000739538"/>
    </source>
</evidence>
<sequence length="63" mass="6770">MRNVGNTDRIIRIVIGLALIGAGVYFKAWWGAIGLVPLLTAAVGFCPLYKPLGLSTCPMKKSH</sequence>
<dbReference type="InterPro" id="IPR021309">
    <property type="entry name" value="YgaP-like_TM"/>
</dbReference>
<gene>
    <name evidence="3" type="ORF">KDA27_03570</name>
</gene>
<dbReference type="Proteomes" id="UP000739538">
    <property type="component" value="Unassembled WGS sequence"/>
</dbReference>
<dbReference type="EMBL" id="JAGQHS010000011">
    <property type="protein sequence ID" value="MCA9754856.1"/>
    <property type="molecule type" value="Genomic_DNA"/>
</dbReference>
<feature type="transmembrane region" description="Helical" evidence="1">
    <location>
        <begin position="9"/>
        <end position="26"/>
    </location>
</feature>
<keyword evidence="1" id="KW-0812">Transmembrane</keyword>
<protein>
    <submittedName>
        <fullName evidence="3">DUF2892 domain-containing protein</fullName>
    </submittedName>
</protein>
<accession>A0A956N9G7</accession>
<comment type="caution">
    <text evidence="3">The sequence shown here is derived from an EMBL/GenBank/DDBJ whole genome shotgun (WGS) entry which is preliminary data.</text>
</comment>
<dbReference type="Pfam" id="PF11127">
    <property type="entry name" value="YgaP-like_TM"/>
    <property type="match status" value="1"/>
</dbReference>
<dbReference type="AlphaFoldDB" id="A0A956N9G7"/>
<feature type="domain" description="Inner membrane protein YgaP-like transmembrane" evidence="2">
    <location>
        <begin position="1"/>
        <end position="60"/>
    </location>
</feature>
<keyword evidence="1" id="KW-0472">Membrane</keyword>